<dbReference type="Proteomes" id="UP001159363">
    <property type="component" value="Chromosome 10"/>
</dbReference>
<accession>A0ABQ9GLL4</accession>
<dbReference type="EMBL" id="JARBHB010000011">
    <property type="protein sequence ID" value="KAJ8872929.1"/>
    <property type="molecule type" value="Genomic_DNA"/>
</dbReference>
<feature type="region of interest" description="Disordered" evidence="1">
    <location>
        <begin position="366"/>
        <end position="391"/>
    </location>
</feature>
<sequence>MSHRDNARGPGRAHQCAWIPPHSTNATCSEDLGTGFVPAVLPLQTPYANPLQRLTKGTTSGVDSYNTDTFCPLWTNLRVEFAPFLAPHGRDGRVTTLDLPARCSTLTAPWWCRKGCILVQEIYSRKTTLCGSHNHHPAAHTDYLVESSRGEEVLAAVKKARAIAKNPQGLRVLPSGFGLLSPCEQAALLRCLTVPALTVTPMDLFEPPTNVAEGNHSILQEALFGIRPTSMPEQQPATVPEPITPQFGATPLLPWMGYLLLKSLLLKEVSVVGWHRRHSINYCRGGIFGRLQLWTNQLVAEHLKDRPVTFCCGVAGDLSSVLPNDEQLQVNKQKSGERYKLLNRLDAKSAKPPLPELAKGSLVCGTGETEDAASSPNGSDENRSAWESLNGSAVGTGGTGAARIVGCWGRGGAGRGGGCLLFLGAAQDWDSLALVVVLHLLDAVPQMVHSQMGLSQAASKSDLGMEAHLVYNTGLVGRRLGTKSGSTTFMRRGAGLGGDAIVQQGGWVCAYILSVSATVVALDWAVIDSGMGACCGSDVLFCRMANCASCSIGWHPSVTLAGGSNKSTGVMVGAGMRGLRGDGYGNRTVLSCGGRFPCNRLQTSRHHQGAVRVELLADKSNPPGVYLVSWLYHPSHVVQGTEAINKYNPLNGASYIDLPEEIKNKKLCINVKNEDQKCFLWAIKSAQFPAEKDTQRVTKYKNVGLNIDKELDKYPTKIHDIPNRKSN</sequence>
<dbReference type="PANTHER" id="PTHR31511:SF12">
    <property type="entry name" value="RHO TERMINATION FACTOR N-TERMINAL DOMAIN-CONTAINING PROTEIN"/>
    <property type="match status" value="1"/>
</dbReference>
<feature type="compositionally biased region" description="Polar residues" evidence="1">
    <location>
        <begin position="372"/>
        <end position="391"/>
    </location>
</feature>
<name>A0ABQ9GLL4_9NEOP</name>
<proteinExistence type="predicted"/>
<evidence type="ECO:0000256" key="1">
    <source>
        <dbReference type="SAM" id="MobiDB-lite"/>
    </source>
</evidence>
<evidence type="ECO:0000313" key="3">
    <source>
        <dbReference type="Proteomes" id="UP001159363"/>
    </source>
</evidence>
<evidence type="ECO:0000313" key="2">
    <source>
        <dbReference type="EMBL" id="KAJ8872929.1"/>
    </source>
</evidence>
<protein>
    <submittedName>
        <fullName evidence="2">Uncharacterized protein</fullName>
    </submittedName>
</protein>
<dbReference type="PANTHER" id="PTHR31511">
    <property type="entry name" value="PROTEIN CBG23764"/>
    <property type="match status" value="1"/>
</dbReference>
<organism evidence="2 3">
    <name type="scientific">Dryococelus australis</name>
    <dbReference type="NCBI Taxonomy" id="614101"/>
    <lineage>
        <taxon>Eukaryota</taxon>
        <taxon>Metazoa</taxon>
        <taxon>Ecdysozoa</taxon>
        <taxon>Arthropoda</taxon>
        <taxon>Hexapoda</taxon>
        <taxon>Insecta</taxon>
        <taxon>Pterygota</taxon>
        <taxon>Neoptera</taxon>
        <taxon>Polyneoptera</taxon>
        <taxon>Phasmatodea</taxon>
        <taxon>Verophasmatodea</taxon>
        <taxon>Anareolatae</taxon>
        <taxon>Phasmatidae</taxon>
        <taxon>Eurycanthinae</taxon>
        <taxon>Dryococelus</taxon>
    </lineage>
</organism>
<comment type="caution">
    <text evidence="2">The sequence shown here is derived from an EMBL/GenBank/DDBJ whole genome shotgun (WGS) entry which is preliminary data.</text>
</comment>
<reference evidence="2 3" key="1">
    <citation type="submission" date="2023-02" db="EMBL/GenBank/DDBJ databases">
        <title>LHISI_Scaffold_Assembly.</title>
        <authorList>
            <person name="Stuart O.P."/>
            <person name="Cleave R."/>
            <person name="Magrath M.J.L."/>
            <person name="Mikheyev A.S."/>
        </authorList>
    </citation>
    <scope>NUCLEOTIDE SEQUENCE [LARGE SCALE GENOMIC DNA]</scope>
    <source>
        <strain evidence="2">Daus_M_001</strain>
        <tissue evidence="2">Leg muscle</tissue>
    </source>
</reference>
<gene>
    <name evidence="2" type="ORF">PR048_026545</name>
</gene>
<keyword evidence="3" id="KW-1185">Reference proteome</keyword>